<organism evidence="2 3">
    <name type="scientific">Aaosphaeria arxii CBS 175.79</name>
    <dbReference type="NCBI Taxonomy" id="1450172"/>
    <lineage>
        <taxon>Eukaryota</taxon>
        <taxon>Fungi</taxon>
        <taxon>Dikarya</taxon>
        <taxon>Ascomycota</taxon>
        <taxon>Pezizomycotina</taxon>
        <taxon>Dothideomycetes</taxon>
        <taxon>Pleosporomycetidae</taxon>
        <taxon>Pleosporales</taxon>
        <taxon>Pleosporales incertae sedis</taxon>
        <taxon>Aaosphaeria</taxon>
    </lineage>
</organism>
<dbReference type="EMBL" id="ML978066">
    <property type="protein sequence ID" value="KAF2021977.1"/>
    <property type="molecule type" value="Genomic_DNA"/>
</dbReference>
<dbReference type="Proteomes" id="UP000799778">
    <property type="component" value="Unassembled WGS sequence"/>
</dbReference>
<name>A0A6A5YAD3_9PLEO</name>
<sequence>MLSVRRSGTPMELPWRRPTCFHSTNLPANDHGISFFHLFIYHCAFFTCLSSTLFYRSLRPYIVNVRRSDIVGEAAIRSSTRASSCSA</sequence>
<keyword evidence="1" id="KW-0472">Membrane</keyword>
<feature type="transmembrane region" description="Helical" evidence="1">
    <location>
        <begin position="35"/>
        <end position="58"/>
    </location>
</feature>
<protein>
    <submittedName>
        <fullName evidence="2">Uncharacterized protein</fullName>
    </submittedName>
</protein>
<keyword evidence="1" id="KW-1133">Transmembrane helix</keyword>
<evidence type="ECO:0000313" key="2">
    <source>
        <dbReference type="EMBL" id="KAF2021977.1"/>
    </source>
</evidence>
<dbReference type="GeneID" id="54280578"/>
<gene>
    <name evidence="2" type="ORF">BU24DRAFT_33945</name>
</gene>
<dbReference type="RefSeq" id="XP_033390316.1">
    <property type="nucleotide sequence ID" value="XM_033523181.1"/>
</dbReference>
<evidence type="ECO:0000256" key="1">
    <source>
        <dbReference type="SAM" id="Phobius"/>
    </source>
</evidence>
<reference evidence="2" key="1">
    <citation type="journal article" date="2020" name="Stud. Mycol.">
        <title>101 Dothideomycetes genomes: a test case for predicting lifestyles and emergence of pathogens.</title>
        <authorList>
            <person name="Haridas S."/>
            <person name="Albert R."/>
            <person name="Binder M."/>
            <person name="Bloem J."/>
            <person name="Labutti K."/>
            <person name="Salamov A."/>
            <person name="Andreopoulos B."/>
            <person name="Baker S."/>
            <person name="Barry K."/>
            <person name="Bills G."/>
            <person name="Bluhm B."/>
            <person name="Cannon C."/>
            <person name="Castanera R."/>
            <person name="Culley D."/>
            <person name="Daum C."/>
            <person name="Ezra D."/>
            <person name="Gonzalez J."/>
            <person name="Henrissat B."/>
            <person name="Kuo A."/>
            <person name="Liang C."/>
            <person name="Lipzen A."/>
            <person name="Lutzoni F."/>
            <person name="Magnuson J."/>
            <person name="Mondo S."/>
            <person name="Nolan M."/>
            <person name="Ohm R."/>
            <person name="Pangilinan J."/>
            <person name="Park H.-J."/>
            <person name="Ramirez L."/>
            <person name="Alfaro M."/>
            <person name="Sun H."/>
            <person name="Tritt A."/>
            <person name="Yoshinaga Y."/>
            <person name="Zwiers L.-H."/>
            <person name="Turgeon B."/>
            <person name="Goodwin S."/>
            <person name="Spatafora J."/>
            <person name="Crous P."/>
            <person name="Grigoriev I."/>
        </authorList>
    </citation>
    <scope>NUCLEOTIDE SEQUENCE</scope>
    <source>
        <strain evidence="2">CBS 175.79</strain>
    </source>
</reference>
<keyword evidence="1" id="KW-0812">Transmembrane</keyword>
<evidence type="ECO:0000313" key="3">
    <source>
        <dbReference type="Proteomes" id="UP000799778"/>
    </source>
</evidence>
<accession>A0A6A5YAD3</accession>
<keyword evidence="3" id="KW-1185">Reference proteome</keyword>
<proteinExistence type="predicted"/>
<dbReference type="AlphaFoldDB" id="A0A6A5YAD3"/>